<protein>
    <submittedName>
        <fullName evidence="1">Uncharacterized protein</fullName>
    </submittedName>
</protein>
<organism evidence="1 2">
    <name type="scientific">Anaerofustis stercorihominis</name>
    <dbReference type="NCBI Taxonomy" id="214853"/>
    <lineage>
        <taxon>Bacteria</taxon>
        <taxon>Bacillati</taxon>
        <taxon>Bacillota</taxon>
        <taxon>Clostridia</taxon>
        <taxon>Eubacteriales</taxon>
        <taxon>Eubacteriaceae</taxon>
        <taxon>Anaerofustis</taxon>
    </lineage>
</organism>
<gene>
    <name evidence="1" type="ORF">DW687_08760</name>
</gene>
<dbReference type="GeneID" id="98000230"/>
<dbReference type="RefSeq" id="WP_007049887.1">
    <property type="nucleotide sequence ID" value="NZ_CABKNJ010000001.1"/>
</dbReference>
<evidence type="ECO:0000313" key="1">
    <source>
        <dbReference type="EMBL" id="RGD73856.1"/>
    </source>
</evidence>
<dbReference type="EMBL" id="QUSM01000004">
    <property type="protein sequence ID" value="RGD73856.1"/>
    <property type="molecule type" value="Genomic_DNA"/>
</dbReference>
<evidence type="ECO:0000313" key="2">
    <source>
        <dbReference type="Proteomes" id="UP000261212"/>
    </source>
</evidence>
<reference evidence="1 2" key="1">
    <citation type="submission" date="2018-08" db="EMBL/GenBank/DDBJ databases">
        <title>A genome reference for cultivated species of the human gut microbiota.</title>
        <authorList>
            <person name="Zou Y."/>
            <person name="Xue W."/>
            <person name="Luo G."/>
        </authorList>
    </citation>
    <scope>NUCLEOTIDE SEQUENCE [LARGE SCALE GENOMIC DNA]</scope>
    <source>
        <strain evidence="1 2">AM25-6</strain>
    </source>
</reference>
<proteinExistence type="predicted"/>
<sequence>MNRNSVSGDIIDLNLRQLGGKVSQFNSQMHLVEFDISEDCVVSYIFTITNQDKFYLQRIKPYPLSEEKYSNVQQIVEFIKKDIDKFKNATNSKNFNKFIEIAQSSIYIAQYMEDLFLNYNVDREMMDNIEIGIKEIMEVIKMHNCKDAYKPIKIEEEK</sequence>
<comment type="caution">
    <text evidence="1">The sequence shown here is derived from an EMBL/GenBank/DDBJ whole genome shotgun (WGS) entry which is preliminary data.</text>
</comment>
<dbReference type="Proteomes" id="UP000261212">
    <property type="component" value="Unassembled WGS sequence"/>
</dbReference>
<accession>A0A3E3DXP4</accession>
<dbReference type="AlphaFoldDB" id="A0A3E3DXP4"/>
<name>A0A3E3DXP4_9FIRM</name>